<protein>
    <recommendedName>
        <fullName evidence="4">SPOR domain-containing protein</fullName>
    </recommendedName>
</protein>
<dbReference type="EMBL" id="VOHM01000004">
    <property type="protein sequence ID" value="TWT28578.1"/>
    <property type="molecule type" value="Genomic_DNA"/>
</dbReference>
<proteinExistence type="predicted"/>
<comment type="caution">
    <text evidence="2">The sequence shown here is derived from an EMBL/GenBank/DDBJ whole genome shotgun (WGS) entry which is preliminary data.</text>
</comment>
<dbReference type="Proteomes" id="UP000320791">
    <property type="component" value="Unassembled WGS sequence"/>
</dbReference>
<feature type="compositionally biased region" description="Acidic residues" evidence="1">
    <location>
        <begin position="54"/>
        <end position="63"/>
    </location>
</feature>
<evidence type="ECO:0008006" key="4">
    <source>
        <dbReference type="Google" id="ProtNLM"/>
    </source>
</evidence>
<sequence length="70" mass="7905">MTNADDQWFYDPTTGSVSQGKNQAWEDRMGPYATEAEARDAMKLAAERTAAADAYDEEDDDWGVEPAWER</sequence>
<feature type="region of interest" description="Disordered" evidence="1">
    <location>
        <begin position="50"/>
        <end position="70"/>
    </location>
</feature>
<feature type="region of interest" description="Disordered" evidence="1">
    <location>
        <begin position="1"/>
        <end position="25"/>
    </location>
</feature>
<evidence type="ECO:0000256" key="1">
    <source>
        <dbReference type="SAM" id="MobiDB-lite"/>
    </source>
</evidence>
<dbReference type="OrthoDB" id="3268477at2"/>
<reference evidence="2 3" key="1">
    <citation type="submission" date="2019-08" db="EMBL/GenBank/DDBJ databases">
        <authorList>
            <person name="Lei W."/>
        </authorList>
    </citation>
    <scope>NUCLEOTIDE SEQUENCE [LARGE SCALE GENOMIC DNA]</scope>
    <source>
        <strain evidence="2 3">CCUG 58627</strain>
    </source>
</reference>
<organism evidence="2 3">
    <name type="scientific">Corynebacterium canis</name>
    <dbReference type="NCBI Taxonomy" id="679663"/>
    <lineage>
        <taxon>Bacteria</taxon>
        <taxon>Bacillati</taxon>
        <taxon>Actinomycetota</taxon>
        <taxon>Actinomycetes</taxon>
        <taxon>Mycobacteriales</taxon>
        <taxon>Corynebacteriaceae</taxon>
        <taxon>Corynebacterium</taxon>
    </lineage>
</organism>
<dbReference type="AlphaFoldDB" id="A0A5C5URF8"/>
<name>A0A5C5URF8_9CORY</name>
<keyword evidence="3" id="KW-1185">Reference proteome</keyword>
<dbReference type="RefSeq" id="WP_146323664.1">
    <property type="nucleotide sequence ID" value="NZ_BAABLR010000014.1"/>
</dbReference>
<evidence type="ECO:0000313" key="3">
    <source>
        <dbReference type="Proteomes" id="UP000320791"/>
    </source>
</evidence>
<accession>A0A5C5URF8</accession>
<evidence type="ECO:0000313" key="2">
    <source>
        <dbReference type="EMBL" id="TWT28578.1"/>
    </source>
</evidence>
<gene>
    <name evidence="2" type="ORF">FRX94_03145</name>
</gene>
<feature type="compositionally biased region" description="Polar residues" evidence="1">
    <location>
        <begin position="13"/>
        <end position="22"/>
    </location>
</feature>